<name>A0A235HAN1_AZOBR</name>
<feature type="compositionally biased region" description="Basic residues" evidence="1">
    <location>
        <begin position="60"/>
        <end position="72"/>
    </location>
</feature>
<evidence type="ECO:0008006" key="4">
    <source>
        <dbReference type="Google" id="ProtNLM"/>
    </source>
</evidence>
<keyword evidence="2" id="KW-0614">Plasmid</keyword>
<dbReference type="AlphaFoldDB" id="A0A235HAN1"/>
<organism evidence="2 3">
    <name type="scientific">Azospirillum brasilense</name>
    <dbReference type="NCBI Taxonomy" id="192"/>
    <lineage>
        <taxon>Bacteria</taxon>
        <taxon>Pseudomonadati</taxon>
        <taxon>Pseudomonadota</taxon>
        <taxon>Alphaproteobacteria</taxon>
        <taxon>Rhodospirillales</taxon>
        <taxon>Azospirillaceae</taxon>
        <taxon>Azospirillum</taxon>
    </lineage>
</organism>
<proteinExistence type="predicted"/>
<dbReference type="EMBL" id="NOWT01000018">
    <property type="protein sequence ID" value="OYD82826.1"/>
    <property type="molecule type" value="Genomic_DNA"/>
</dbReference>
<protein>
    <recommendedName>
        <fullName evidence="4">DDE domain-containing protein</fullName>
    </recommendedName>
</protein>
<sequence length="101" mass="11513">MIQAVRATLVASRQAVTACWPRRRRTRPARWGGGRRTKEPQGRASAAQGLNNRAEISHQATHRRERQTKRFKSPGQVQRRLSIHDPIATLFPPPPRPPPRL</sequence>
<dbReference type="Proteomes" id="UP000215367">
    <property type="component" value="Unassembled WGS sequence"/>
</dbReference>
<gene>
    <name evidence="2" type="ORF">CHT98_18170</name>
</gene>
<feature type="region of interest" description="Disordered" evidence="1">
    <location>
        <begin position="22"/>
        <end position="101"/>
    </location>
</feature>
<evidence type="ECO:0000313" key="3">
    <source>
        <dbReference type="Proteomes" id="UP000215367"/>
    </source>
</evidence>
<geneLocation type="plasmid" evidence="2">
    <name>unnamed</name>
</geneLocation>
<evidence type="ECO:0000313" key="2">
    <source>
        <dbReference type="EMBL" id="OYD82826.1"/>
    </source>
</evidence>
<comment type="caution">
    <text evidence="2">The sequence shown here is derived from an EMBL/GenBank/DDBJ whole genome shotgun (WGS) entry which is preliminary data.</text>
</comment>
<evidence type="ECO:0000256" key="1">
    <source>
        <dbReference type="SAM" id="MobiDB-lite"/>
    </source>
</evidence>
<reference evidence="2 3" key="1">
    <citation type="submission" date="2017-07" db="EMBL/GenBank/DDBJ databases">
        <title>Whole genome sequence of Azospirillum brasilense 2A1, a potential biofertilizer strain.</title>
        <authorList>
            <person name="Fontana C.A."/>
            <person name="Toffoli L.M."/>
            <person name="Salazar S.M."/>
            <person name="Puglisi E."/>
            <person name="Pedraza R."/>
            <person name="Bassi D."/>
            <person name="Cocconcelli P.S."/>
        </authorList>
    </citation>
    <scope>NUCLEOTIDE SEQUENCE [LARGE SCALE GENOMIC DNA]</scope>
    <source>
        <strain evidence="2 3">2A1</strain>
        <plasmid evidence="2">unnamed</plasmid>
    </source>
</reference>
<accession>A0A235HAN1</accession>
<feature type="compositionally biased region" description="Pro residues" evidence="1">
    <location>
        <begin position="91"/>
        <end position="101"/>
    </location>
</feature>